<organism evidence="4 5">
    <name type="scientific">Enhygromyxa salina</name>
    <dbReference type="NCBI Taxonomy" id="215803"/>
    <lineage>
        <taxon>Bacteria</taxon>
        <taxon>Pseudomonadati</taxon>
        <taxon>Myxococcota</taxon>
        <taxon>Polyangia</taxon>
        <taxon>Nannocystales</taxon>
        <taxon>Nannocystaceae</taxon>
        <taxon>Enhygromyxa</taxon>
    </lineage>
</organism>
<accession>A0A0C2D770</accession>
<comment type="caution">
    <text evidence="4">The sequence shown here is derived from an EMBL/GenBank/DDBJ whole genome shotgun (WGS) entry which is preliminary data.</text>
</comment>
<dbReference type="Proteomes" id="UP000031599">
    <property type="component" value="Unassembled WGS sequence"/>
</dbReference>
<dbReference type="GO" id="GO:0016787">
    <property type="term" value="F:hydrolase activity"/>
    <property type="evidence" value="ECO:0007669"/>
    <property type="project" value="UniProtKB-KW"/>
</dbReference>
<dbReference type="RefSeq" id="WP_052550813.1">
    <property type="nucleotide sequence ID" value="NZ_JMCC02000046.1"/>
</dbReference>
<evidence type="ECO:0000256" key="2">
    <source>
        <dbReference type="ARBA" id="ARBA00022801"/>
    </source>
</evidence>
<dbReference type="AlphaFoldDB" id="A0A0C2D770"/>
<protein>
    <submittedName>
        <fullName evidence="4">Esterase/lipase</fullName>
    </submittedName>
</protein>
<dbReference type="InterPro" id="IPR050300">
    <property type="entry name" value="GDXG_lipolytic_enzyme"/>
</dbReference>
<proteinExistence type="inferred from homology"/>
<keyword evidence="2" id="KW-0378">Hydrolase</keyword>
<dbReference type="Gene3D" id="3.40.50.1820">
    <property type="entry name" value="alpha/beta hydrolase"/>
    <property type="match status" value="1"/>
</dbReference>
<reference evidence="4 5" key="1">
    <citation type="submission" date="2014-12" db="EMBL/GenBank/DDBJ databases">
        <title>Genome assembly of Enhygromyxa salina DSM 15201.</title>
        <authorList>
            <person name="Sharma G."/>
            <person name="Subramanian S."/>
        </authorList>
    </citation>
    <scope>NUCLEOTIDE SEQUENCE [LARGE SCALE GENOMIC DNA]</scope>
    <source>
        <strain evidence="4 5">DSM 15201</strain>
    </source>
</reference>
<dbReference type="InterPro" id="IPR029058">
    <property type="entry name" value="AB_hydrolase_fold"/>
</dbReference>
<dbReference type="PANTHER" id="PTHR48081">
    <property type="entry name" value="AB HYDROLASE SUPERFAMILY PROTEIN C4A8.06C"/>
    <property type="match status" value="1"/>
</dbReference>
<sequence length="346" mass="37167">MKRLLRGGVRGLAAAPERLLRASFGAPPRSDRGIEQDLHTHVLLSLMRLGRLGELHHLSPAKARRHYQSDGALVDLPPTSLAERRDFTIPGPAGSLPARLYRPHTEAASLPVLLWFHGGGFVIGGLDTHANACACLASRVGCIVVAVDYRKSPEHKFPCSSDDALASVRWAYAHATELGGDPDRVAIGGDSAGANLCAGLCHRLRDADLPQPALQVLMYPMTQCDAPFPSRTQFGEGALLTTKMIDWFHGHYLGNPEDATSPLVSPLLSARFDALAPALIRTAGFDPLRDEGAAYADTLRAAGIPVDYRCHERLIHGFLTMGGASPANKEAIFELGDDLAVALRRS</sequence>
<evidence type="ECO:0000256" key="1">
    <source>
        <dbReference type="ARBA" id="ARBA00010515"/>
    </source>
</evidence>
<dbReference type="FunFam" id="3.40.50.1820:FF:000089">
    <property type="entry name" value="Alpha/beta hydrolase"/>
    <property type="match status" value="1"/>
</dbReference>
<comment type="similarity">
    <text evidence="1">Belongs to the 'GDXG' lipolytic enzyme family.</text>
</comment>
<dbReference type="Pfam" id="PF07859">
    <property type="entry name" value="Abhydrolase_3"/>
    <property type="match status" value="1"/>
</dbReference>
<name>A0A0C2D770_9BACT</name>
<dbReference type="EMBL" id="JMCC02000046">
    <property type="protein sequence ID" value="KIG15877.1"/>
    <property type="molecule type" value="Genomic_DNA"/>
</dbReference>
<evidence type="ECO:0000259" key="3">
    <source>
        <dbReference type="Pfam" id="PF07859"/>
    </source>
</evidence>
<dbReference type="SUPFAM" id="SSF53474">
    <property type="entry name" value="alpha/beta-Hydrolases"/>
    <property type="match status" value="1"/>
</dbReference>
<evidence type="ECO:0000313" key="4">
    <source>
        <dbReference type="EMBL" id="KIG15877.1"/>
    </source>
</evidence>
<gene>
    <name evidence="4" type="ORF">DB30_05184</name>
</gene>
<evidence type="ECO:0000313" key="5">
    <source>
        <dbReference type="Proteomes" id="UP000031599"/>
    </source>
</evidence>
<dbReference type="PANTHER" id="PTHR48081:SF8">
    <property type="entry name" value="ALPHA_BETA HYDROLASE FOLD-3 DOMAIN-CONTAINING PROTEIN-RELATED"/>
    <property type="match status" value="1"/>
</dbReference>
<dbReference type="InterPro" id="IPR013094">
    <property type="entry name" value="AB_hydrolase_3"/>
</dbReference>
<feature type="domain" description="Alpha/beta hydrolase fold-3" evidence="3">
    <location>
        <begin position="113"/>
        <end position="319"/>
    </location>
</feature>